<organism evidence="1 2">
    <name type="scientific">Mycteria americana</name>
    <name type="common">Wood stork</name>
    <dbReference type="NCBI Taxonomy" id="33587"/>
    <lineage>
        <taxon>Eukaryota</taxon>
        <taxon>Metazoa</taxon>
        <taxon>Chordata</taxon>
        <taxon>Craniata</taxon>
        <taxon>Vertebrata</taxon>
        <taxon>Euteleostomi</taxon>
        <taxon>Archelosauria</taxon>
        <taxon>Archosauria</taxon>
        <taxon>Dinosauria</taxon>
        <taxon>Saurischia</taxon>
        <taxon>Theropoda</taxon>
        <taxon>Coelurosauria</taxon>
        <taxon>Aves</taxon>
        <taxon>Neognathae</taxon>
        <taxon>Neoaves</taxon>
        <taxon>Aequornithes</taxon>
        <taxon>Ciconiiformes</taxon>
        <taxon>Ciconiidae</taxon>
        <taxon>Mycteria</taxon>
    </lineage>
</organism>
<proteinExistence type="predicted"/>
<gene>
    <name evidence="1" type="ORF">QYF61_003168</name>
</gene>
<sequence>MVRNHQPHLHKVAKKANGILACIKNSMASRTGAVIVPLYLALVRPHLESCVQCWAPHYKRDIEVLERVQRRATKLGKGLEHKSDGERLRELGLFSLEKRRLRGDHIALYNYLKGGCSEVGVGLFSQGSVLGPVLFNIFINDLDEGIECTLSKFADNTKLCGSVDLLEGRKGLQRDLDRLDPWAEVNCMGFNKAKCQVLHLGPNNPMQRYRLGEEWLESCLAEKDLGVLVDSCLNMSQQCAQVAKKANGILACIRNSVANRTRAVIVPLYSALVRPHLESCVQFWAPHYKRDIEGLERVQRRATKLGKGLEHKADEERLRELGLFSLEKKRLGGDLIALYSYLKGGCSEVGVGLFSQVTSDRTRGNGLKLRQGRFRLDIGKKFFTERITSTGTGCPGKWLSHQPWRYLKDVVDVVLRNMV</sequence>
<evidence type="ECO:0008006" key="3">
    <source>
        <dbReference type="Google" id="ProtNLM"/>
    </source>
</evidence>
<dbReference type="Proteomes" id="UP001333110">
    <property type="component" value="Unassembled WGS sequence"/>
</dbReference>
<comment type="caution">
    <text evidence="1">The sequence shown here is derived from an EMBL/GenBank/DDBJ whole genome shotgun (WGS) entry which is preliminary data.</text>
</comment>
<name>A0AAN7S8U0_MYCAM</name>
<protein>
    <recommendedName>
        <fullName evidence="3">Reverse transcriptase domain-containing protein</fullName>
    </recommendedName>
</protein>
<dbReference type="EMBL" id="JAUNZN010000004">
    <property type="protein sequence ID" value="KAK4821793.1"/>
    <property type="molecule type" value="Genomic_DNA"/>
</dbReference>
<dbReference type="AlphaFoldDB" id="A0AAN7S8U0"/>
<dbReference type="PANTHER" id="PTHR33332">
    <property type="entry name" value="REVERSE TRANSCRIPTASE DOMAIN-CONTAINING PROTEIN"/>
    <property type="match status" value="1"/>
</dbReference>
<keyword evidence="2" id="KW-1185">Reference proteome</keyword>
<evidence type="ECO:0000313" key="1">
    <source>
        <dbReference type="EMBL" id="KAK4821793.1"/>
    </source>
</evidence>
<evidence type="ECO:0000313" key="2">
    <source>
        <dbReference type="Proteomes" id="UP001333110"/>
    </source>
</evidence>
<accession>A0AAN7S8U0</accession>
<reference evidence="1 2" key="1">
    <citation type="journal article" date="2023" name="J. Hered.">
        <title>Chromosome-level genome of the wood stork (Mycteria americana) provides insight into avian chromosome evolution.</title>
        <authorList>
            <person name="Flamio R. Jr."/>
            <person name="Ramstad K.M."/>
        </authorList>
    </citation>
    <scope>NUCLEOTIDE SEQUENCE [LARGE SCALE GENOMIC DNA]</scope>
    <source>
        <strain evidence="1">JAX WOST 10</strain>
    </source>
</reference>